<accession>A0A508WQ42</accession>
<sequence length="89" mass="9301">MGGILNGSELNQESAHTILHPAPAVIPSGIGIGLLAAAGQSPRATFGAGISRRARAAVLSRYRELGPRRGHADFCGRDHSLLVPNMKSF</sequence>
<dbReference type="AlphaFoldDB" id="A0A508WQ42"/>
<proteinExistence type="predicted"/>
<organism evidence="1">
    <name type="scientific">Sinorhizobium medicae</name>
    <dbReference type="NCBI Taxonomy" id="110321"/>
    <lineage>
        <taxon>Bacteria</taxon>
        <taxon>Pseudomonadati</taxon>
        <taxon>Pseudomonadota</taxon>
        <taxon>Alphaproteobacteria</taxon>
        <taxon>Hyphomicrobiales</taxon>
        <taxon>Rhizobiaceae</taxon>
        <taxon>Sinorhizobium/Ensifer group</taxon>
        <taxon>Sinorhizobium</taxon>
    </lineage>
</organism>
<evidence type="ECO:0000313" key="1">
    <source>
        <dbReference type="EMBL" id="VTZ58937.1"/>
    </source>
</evidence>
<protein>
    <submittedName>
        <fullName evidence="1">Uncharacterized protein</fullName>
    </submittedName>
</protein>
<reference evidence="1" key="1">
    <citation type="submission" date="2019-06" db="EMBL/GenBank/DDBJ databases">
        <authorList>
            <person name="Le Quere A."/>
            <person name="Colella S."/>
        </authorList>
    </citation>
    <scope>NUCLEOTIDE SEQUENCE</scope>
    <source>
        <strain evidence="1">EmedicaeMD41</strain>
    </source>
</reference>
<name>A0A508WQ42_9HYPH</name>
<dbReference type="Proteomes" id="UP000507954">
    <property type="component" value="Unassembled WGS sequence"/>
</dbReference>
<gene>
    <name evidence="1" type="ORF">EMEDMD4_10113</name>
</gene>
<dbReference type="EMBL" id="CABFNB010000001">
    <property type="protein sequence ID" value="VTZ58937.1"/>
    <property type="molecule type" value="Genomic_DNA"/>
</dbReference>